<dbReference type="Pfam" id="PF23926">
    <property type="entry name" value="LtfC"/>
    <property type="match status" value="1"/>
</dbReference>
<accession>A0A0H5NU95</accession>
<dbReference type="InterPro" id="IPR055688">
    <property type="entry name" value="LtfC/p132/Gp6_b-sand"/>
</dbReference>
<gene>
    <name evidence="2" type="ORF">ERS450000_00216</name>
</gene>
<dbReference type="RefSeq" id="WP_060589871.1">
    <property type="nucleotide sequence ID" value="NZ_CP031418.1"/>
</dbReference>
<organism evidence="2 3">
    <name type="scientific">Nocardia farcinica</name>
    <dbReference type="NCBI Taxonomy" id="37329"/>
    <lineage>
        <taxon>Bacteria</taxon>
        <taxon>Bacillati</taxon>
        <taxon>Actinomycetota</taxon>
        <taxon>Actinomycetes</taxon>
        <taxon>Mycobacteriales</taxon>
        <taxon>Nocardiaceae</taxon>
        <taxon>Nocardia</taxon>
    </lineage>
</organism>
<dbReference type="AlphaFoldDB" id="A0A0H5NU95"/>
<evidence type="ECO:0000313" key="2">
    <source>
        <dbReference type="EMBL" id="CRY73591.1"/>
    </source>
</evidence>
<protein>
    <recommendedName>
        <fullName evidence="1">LtfC/p132/Gp6 beta-sandwich domain-containing protein</fullName>
    </recommendedName>
</protein>
<dbReference type="Proteomes" id="UP000057820">
    <property type="component" value="Chromosome 1"/>
</dbReference>
<sequence>MLTLGWPAGTLRLTLNADAAFQGQIELRTQAGTPLPWPAGTSAWLRLTMRGTAFEAIWPATITGALMAWSVPAEQVALVPSRAWAQLWLDYPDHEPILWVEGAVGCGPVGGLGYIAAVPVPETGAVAVPVPGPPGPPGPGGGGCCVVQAVAAHPLGGHRLVVPRDDGTVEYADATDPAHLNRPVWLTTSAWAAGAVADLVTGGEVTELSWTWTPGVPLLVGTNGMLTHTIPPGAVWVRRAALPVDPVTVEYAPTQPIALT</sequence>
<reference evidence="3" key="1">
    <citation type="submission" date="2015-03" db="EMBL/GenBank/DDBJ databases">
        <authorList>
            <consortium name="Pathogen Informatics"/>
        </authorList>
    </citation>
    <scope>NUCLEOTIDE SEQUENCE [LARGE SCALE GENOMIC DNA]</scope>
    <source>
        <strain evidence="3">NCTC11134</strain>
    </source>
</reference>
<evidence type="ECO:0000313" key="3">
    <source>
        <dbReference type="Proteomes" id="UP000057820"/>
    </source>
</evidence>
<name>A0A0H5NU95_NOCFR</name>
<proteinExistence type="predicted"/>
<evidence type="ECO:0000259" key="1">
    <source>
        <dbReference type="Pfam" id="PF23926"/>
    </source>
</evidence>
<dbReference type="EMBL" id="LN868938">
    <property type="protein sequence ID" value="CRY73591.1"/>
    <property type="molecule type" value="Genomic_DNA"/>
</dbReference>
<feature type="domain" description="LtfC/p132/Gp6 beta-sandwich" evidence="1">
    <location>
        <begin position="10"/>
        <end position="104"/>
    </location>
</feature>
<dbReference type="KEGG" id="nfr:ERS450000_00216"/>